<dbReference type="Gene3D" id="1.20.120.530">
    <property type="entry name" value="GntR ligand-binding domain-like"/>
    <property type="match status" value="1"/>
</dbReference>
<protein>
    <recommendedName>
        <fullName evidence="4">HTH gntR-type domain-containing protein</fullName>
    </recommendedName>
</protein>
<dbReference type="SMART" id="SM00895">
    <property type="entry name" value="FCD"/>
    <property type="match status" value="1"/>
</dbReference>
<evidence type="ECO:0000259" key="4">
    <source>
        <dbReference type="PROSITE" id="PS50949"/>
    </source>
</evidence>
<dbReference type="InterPro" id="IPR000524">
    <property type="entry name" value="Tscrpt_reg_HTH_GntR"/>
</dbReference>
<dbReference type="PANTHER" id="PTHR43537">
    <property type="entry name" value="TRANSCRIPTIONAL REGULATOR, GNTR FAMILY"/>
    <property type="match status" value="1"/>
</dbReference>
<dbReference type="InterPro" id="IPR011711">
    <property type="entry name" value="GntR_C"/>
</dbReference>
<accession>A0A918V285</accession>
<dbReference type="InterPro" id="IPR008920">
    <property type="entry name" value="TF_FadR/GntR_C"/>
</dbReference>
<feature type="domain" description="HTH gntR-type" evidence="4">
    <location>
        <begin position="15"/>
        <end position="82"/>
    </location>
</feature>
<evidence type="ECO:0000256" key="3">
    <source>
        <dbReference type="ARBA" id="ARBA00023163"/>
    </source>
</evidence>
<keyword evidence="3" id="KW-0804">Transcription</keyword>
<dbReference type="InterPro" id="IPR036390">
    <property type="entry name" value="WH_DNA-bd_sf"/>
</dbReference>
<dbReference type="SUPFAM" id="SSF46785">
    <property type="entry name" value="Winged helix' DNA-binding domain"/>
    <property type="match status" value="1"/>
</dbReference>
<gene>
    <name evidence="5" type="ORF">GCM10010387_61470</name>
</gene>
<dbReference type="CDD" id="cd07377">
    <property type="entry name" value="WHTH_GntR"/>
    <property type="match status" value="1"/>
</dbReference>
<comment type="caution">
    <text evidence="5">The sequence shown here is derived from an EMBL/GenBank/DDBJ whole genome shotgun (WGS) entry which is preliminary data.</text>
</comment>
<dbReference type="Proteomes" id="UP000630936">
    <property type="component" value="Unassembled WGS sequence"/>
</dbReference>
<evidence type="ECO:0000313" key="6">
    <source>
        <dbReference type="Proteomes" id="UP000630936"/>
    </source>
</evidence>
<name>A0A918V285_9ACTN</name>
<keyword evidence="6" id="KW-1185">Reference proteome</keyword>
<dbReference type="Pfam" id="PF07729">
    <property type="entry name" value="FCD"/>
    <property type="match status" value="1"/>
</dbReference>
<dbReference type="InterPro" id="IPR036388">
    <property type="entry name" value="WH-like_DNA-bd_sf"/>
</dbReference>
<dbReference type="EMBL" id="BMWG01000029">
    <property type="protein sequence ID" value="GGZ59452.1"/>
    <property type="molecule type" value="Genomic_DNA"/>
</dbReference>
<keyword evidence="2" id="KW-0238">DNA-binding</keyword>
<dbReference type="Gene3D" id="1.10.10.10">
    <property type="entry name" value="Winged helix-like DNA-binding domain superfamily/Winged helix DNA-binding domain"/>
    <property type="match status" value="1"/>
</dbReference>
<evidence type="ECO:0000256" key="2">
    <source>
        <dbReference type="ARBA" id="ARBA00023125"/>
    </source>
</evidence>
<dbReference type="AlphaFoldDB" id="A0A918V285"/>
<proteinExistence type="predicted"/>
<evidence type="ECO:0000313" key="5">
    <source>
        <dbReference type="EMBL" id="GGZ59452.1"/>
    </source>
</evidence>
<dbReference type="GO" id="GO:0003700">
    <property type="term" value="F:DNA-binding transcription factor activity"/>
    <property type="evidence" value="ECO:0007669"/>
    <property type="project" value="InterPro"/>
</dbReference>
<keyword evidence="1" id="KW-0805">Transcription regulation</keyword>
<dbReference type="PROSITE" id="PS50949">
    <property type="entry name" value="HTH_GNTR"/>
    <property type="match status" value="1"/>
</dbReference>
<reference evidence="5" key="1">
    <citation type="journal article" date="2014" name="Int. J. Syst. Evol. Microbiol.">
        <title>Complete genome sequence of Corynebacterium casei LMG S-19264T (=DSM 44701T), isolated from a smear-ripened cheese.</title>
        <authorList>
            <consortium name="US DOE Joint Genome Institute (JGI-PGF)"/>
            <person name="Walter F."/>
            <person name="Albersmeier A."/>
            <person name="Kalinowski J."/>
            <person name="Ruckert C."/>
        </authorList>
    </citation>
    <scope>NUCLEOTIDE SEQUENCE</scope>
    <source>
        <strain evidence="5">JCM 4988</strain>
    </source>
</reference>
<evidence type="ECO:0000256" key="1">
    <source>
        <dbReference type="ARBA" id="ARBA00023015"/>
    </source>
</evidence>
<sequence length="262" mass="28325">MPMPSRTPSPSGKNPTVERRVFDLLNAEILDLRLEPGAHIVTETVAESLGVSRLPVREALRALAGRGLVEVHPHRGAFIPRLGPEDLDRIVETVEARARLEPWAAELAAGRHRADQLAELDAALALGLEALRNGNRPAANRAHRAFLRLLTLMSGHTTLIETLEPLQYRTMLAFVSVVMTAEPQGWESHRLVRDAVADRDGAAASTAMRRHLDEVLEALRLPGNVVAATVGRGARTGGRKPGGRRLAALRLETGPAAEPSAQ</sequence>
<dbReference type="SMART" id="SM00345">
    <property type="entry name" value="HTH_GNTR"/>
    <property type="match status" value="1"/>
</dbReference>
<dbReference type="PANTHER" id="PTHR43537:SF5">
    <property type="entry name" value="UXU OPERON TRANSCRIPTIONAL REGULATOR"/>
    <property type="match status" value="1"/>
</dbReference>
<dbReference type="SUPFAM" id="SSF48008">
    <property type="entry name" value="GntR ligand-binding domain-like"/>
    <property type="match status" value="1"/>
</dbReference>
<organism evidence="5 6">
    <name type="scientific">Streptomyces inusitatus</name>
    <dbReference type="NCBI Taxonomy" id="68221"/>
    <lineage>
        <taxon>Bacteria</taxon>
        <taxon>Bacillati</taxon>
        <taxon>Actinomycetota</taxon>
        <taxon>Actinomycetes</taxon>
        <taxon>Kitasatosporales</taxon>
        <taxon>Streptomycetaceae</taxon>
        <taxon>Streptomyces</taxon>
    </lineage>
</organism>
<dbReference type="Pfam" id="PF00392">
    <property type="entry name" value="GntR"/>
    <property type="match status" value="1"/>
</dbReference>
<reference evidence="5" key="2">
    <citation type="submission" date="2020-09" db="EMBL/GenBank/DDBJ databases">
        <authorList>
            <person name="Sun Q."/>
            <person name="Ohkuma M."/>
        </authorList>
    </citation>
    <scope>NUCLEOTIDE SEQUENCE</scope>
    <source>
        <strain evidence="5">JCM 4988</strain>
    </source>
</reference>
<dbReference type="GO" id="GO:0003677">
    <property type="term" value="F:DNA binding"/>
    <property type="evidence" value="ECO:0007669"/>
    <property type="project" value="UniProtKB-KW"/>
</dbReference>